<dbReference type="GO" id="GO:0019305">
    <property type="term" value="P:dTDP-rhamnose biosynthetic process"/>
    <property type="evidence" value="ECO:0007669"/>
    <property type="project" value="UniProtKB-UniRule"/>
</dbReference>
<dbReference type="UniPathway" id="UPA00124"/>
<dbReference type="Proteomes" id="UP000240621">
    <property type="component" value="Unassembled WGS sequence"/>
</dbReference>
<dbReference type="GO" id="GO:0005829">
    <property type="term" value="C:cytosol"/>
    <property type="evidence" value="ECO:0007669"/>
    <property type="project" value="TreeGrafter"/>
</dbReference>
<dbReference type="GO" id="GO:0008830">
    <property type="term" value="F:dTDP-4-dehydrorhamnose 3,5-epimerase activity"/>
    <property type="evidence" value="ECO:0007669"/>
    <property type="project" value="UniProtKB-UniRule"/>
</dbReference>
<dbReference type="EMBL" id="PYGC01000008">
    <property type="protein sequence ID" value="PSK81745.1"/>
    <property type="molecule type" value="Genomic_DNA"/>
</dbReference>
<dbReference type="Pfam" id="PF00908">
    <property type="entry name" value="dTDP_sugar_isom"/>
    <property type="match status" value="1"/>
</dbReference>
<comment type="function">
    <text evidence="2 7">Catalyzes the epimerization of the C3' and C5'positions of dTDP-6-deoxy-D-xylo-4-hexulose, forming dTDP-6-deoxy-L-lyxo-4-hexulose.</text>
</comment>
<name>A0A2P8C9V1_9BACT</name>
<feature type="active site" description="Proton donor" evidence="5">
    <location>
        <position position="131"/>
    </location>
</feature>
<evidence type="ECO:0000256" key="1">
    <source>
        <dbReference type="ARBA" id="ARBA00001298"/>
    </source>
</evidence>
<evidence type="ECO:0000313" key="11">
    <source>
        <dbReference type="Proteomes" id="UP000396862"/>
    </source>
</evidence>
<protein>
    <recommendedName>
        <fullName evidence="4 7">dTDP-4-dehydrorhamnose 3,5-epimerase</fullName>
        <ecNumber evidence="3 7">5.1.3.13</ecNumber>
    </recommendedName>
    <alternativeName>
        <fullName evidence="7">Thymidine diphospho-4-keto-rhamnose 3,5-epimerase</fullName>
    </alternativeName>
</protein>
<dbReference type="CDD" id="cd00438">
    <property type="entry name" value="cupin_RmlC"/>
    <property type="match status" value="1"/>
</dbReference>
<comment type="pathway">
    <text evidence="7">Carbohydrate biosynthesis; dTDP-L-rhamnose biosynthesis.</text>
</comment>
<dbReference type="OrthoDB" id="9800680at2"/>
<dbReference type="InterPro" id="IPR000888">
    <property type="entry name" value="RmlC-like"/>
</dbReference>
<dbReference type="PANTHER" id="PTHR21047">
    <property type="entry name" value="DTDP-6-DEOXY-D-GLUCOSE-3,5 EPIMERASE"/>
    <property type="match status" value="1"/>
</dbReference>
<feature type="active site" description="Proton acceptor" evidence="5">
    <location>
        <position position="61"/>
    </location>
</feature>
<evidence type="ECO:0000313" key="9">
    <source>
        <dbReference type="EMBL" id="PSK81745.1"/>
    </source>
</evidence>
<keyword evidence="7" id="KW-0413">Isomerase</keyword>
<dbReference type="AlphaFoldDB" id="A0A2P8C9V1"/>
<evidence type="ECO:0000256" key="2">
    <source>
        <dbReference type="ARBA" id="ARBA00001997"/>
    </source>
</evidence>
<comment type="catalytic activity">
    <reaction evidence="1 7">
        <text>dTDP-4-dehydro-6-deoxy-alpha-D-glucose = dTDP-4-dehydro-beta-L-rhamnose</text>
        <dbReference type="Rhea" id="RHEA:16969"/>
        <dbReference type="ChEBI" id="CHEBI:57649"/>
        <dbReference type="ChEBI" id="CHEBI:62830"/>
        <dbReference type="EC" id="5.1.3.13"/>
    </reaction>
</comment>
<organism evidence="9 10">
    <name type="scientific">Prolixibacter denitrificans</name>
    <dbReference type="NCBI Taxonomy" id="1541063"/>
    <lineage>
        <taxon>Bacteria</taxon>
        <taxon>Pseudomonadati</taxon>
        <taxon>Bacteroidota</taxon>
        <taxon>Bacteroidia</taxon>
        <taxon>Marinilabiliales</taxon>
        <taxon>Prolixibacteraceae</taxon>
        <taxon>Prolixibacter</taxon>
    </lineage>
</organism>
<reference evidence="9 10" key="1">
    <citation type="submission" date="2018-03" db="EMBL/GenBank/DDBJ databases">
        <title>Genomic Encyclopedia of Archaeal and Bacterial Type Strains, Phase II (KMG-II): from individual species to whole genera.</title>
        <authorList>
            <person name="Goeker M."/>
        </authorList>
    </citation>
    <scope>NUCLEOTIDE SEQUENCE [LARGE SCALE GENOMIC DNA]</scope>
    <source>
        <strain evidence="9 10">DSM 27267</strain>
    </source>
</reference>
<dbReference type="GO" id="GO:0000271">
    <property type="term" value="P:polysaccharide biosynthetic process"/>
    <property type="evidence" value="ECO:0007669"/>
    <property type="project" value="TreeGrafter"/>
</dbReference>
<evidence type="ECO:0000313" key="8">
    <source>
        <dbReference type="EMBL" id="GET21266.1"/>
    </source>
</evidence>
<evidence type="ECO:0000256" key="5">
    <source>
        <dbReference type="PIRSR" id="PIRSR600888-1"/>
    </source>
</evidence>
<accession>A0A2P8C9V1</accession>
<evidence type="ECO:0000313" key="10">
    <source>
        <dbReference type="Proteomes" id="UP000240621"/>
    </source>
</evidence>
<dbReference type="PANTHER" id="PTHR21047:SF2">
    <property type="entry name" value="THYMIDINE DIPHOSPHO-4-KETO-RHAMNOSE 3,5-EPIMERASE"/>
    <property type="match status" value="1"/>
</dbReference>
<dbReference type="EC" id="5.1.3.13" evidence="3 7"/>
<comment type="subunit">
    <text evidence="7">Homodimer.</text>
</comment>
<dbReference type="NCBIfam" id="TIGR01221">
    <property type="entry name" value="rmlC"/>
    <property type="match status" value="1"/>
</dbReference>
<keyword evidence="11" id="KW-1185">Reference proteome</keyword>
<evidence type="ECO:0000256" key="3">
    <source>
        <dbReference type="ARBA" id="ARBA00012098"/>
    </source>
</evidence>
<feature type="site" description="Participates in a stacking interaction with the thymidine ring of dTDP-4-oxo-6-deoxyglucose" evidence="6">
    <location>
        <position position="137"/>
    </location>
</feature>
<dbReference type="SUPFAM" id="SSF51182">
    <property type="entry name" value="RmlC-like cupins"/>
    <property type="match status" value="1"/>
</dbReference>
<dbReference type="EMBL" id="BLAU01000001">
    <property type="protein sequence ID" value="GET21266.1"/>
    <property type="molecule type" value="Genomic_DNA"/>
</dbReference>
<dbReference type="RefSeq" id="WP_106543043.1">
    <property type="nucleotide sequence ID" value="NZ_BLAU01000001.1"/>
</dbReference>
<dbReference type="Gene3D" id="2.60.120.10">
    <property type="entry name" value="Jelly Rolls"/>
    <property type="match status" value="1"/>
</dbReference>
<dbReference type="InterPro" id="IPR011051">
    <property type="entry name" value="RmlC_Cupin_sf"/>
</dbReference>
<evidence type="ECO:0000256" key="4">
    <source>
        <dbReference type="ARBA" id="ARBA00019595"/>
    </source>
</evidence>
<dbReference type="Proteomes" id="UP000396862">
    <property type="component" value="Unassembled WGS sequence"/>
</dbReference>
<gene>
    <name evidence="8" type="primary">rfbC</name>
    <name evidence="9" type="ORF">CLV93_108146</name>
    <name evidence="8" type="ORF">JCM18694_15120</name>
</gene>
<evidence type="ECO:0000256" key="6">
    <source>
        <dbReference type="PIRSR" id="PIRSR600888-3"/>
    </source>
</evidence>
<dbReference type="InterPro" id="IPR014710">
    <property type="entry name" value="RmlC-like_jellyroll"/>
</dbReference>
<comment type="caution">
    <text evidence="9">The sequence shown here is derived from an EMBL/GenBank/DDBJ whole genome shotgun (WGS) entry which is preliminary data.</text>
</comment>
<comment type="similarity">
    <text evidence="7">Belongs to the dTDP-4-dehydrorhamnose 3,5-epimerase family.</text>
</comment>
<sequence>MEIEKTDLPGLLIVHPRIFRDERGYFYESYNEQKYKEAGIETVFVQDNESRSVRGVVRGLHYQLKPHAQAKLVRVLEGTVFDVAVDIRKDSPTFGKWFGAELSAENKKQLYIPEGFAHGFSVLSETAVLAYKCNELYHPESERGIALDDPELQIDWKISHEEFIISDKDKKSPRFHDAEMNFIFAENQI</sequence>
<evidence type="ECO:0000256" key="7">
    <source>
        <dbReference type="RuleBase" id="RU364069"/>
    </source>
</evidence>
<proteinExistence type="inferred from homology"/>
<reference evidence="8 11" key="2">
    <citation type="submission" date="2019-10" db="EMBL/GenBank/DDBJ databases">
        <title>Prolixibacter strains distinguished by the presence of nitrate reductase genes were adept at nitrate-dependent anaerobic corrosion of metallic iron and carbon steel.</title>
        <authorList>
            <person name="Iino T."/>
            <person name="Shono N."/>
            <person name="Ito K."/>
            <person name="Nakamura R."/>
            <person name="Sueoka K."/>
            <person name="Harayama S."/>
            <person name="Ohkuma M."/>
        </authorList>
    </citation>
    <scope>NUCLEOTIDE SEQUENCE [LARGE SCALE GENOMIC DNA]</scope>
    <source>
        <strain evidence="8 11">MIC1-1</strain>
    </source>
</reference>